<gene>
    <name evidence="2" type="ORF">HYFRA_00009439</name>
</gene>
<proteinExistence type="predicted"/>
<dbReference type="EMBL" id="CAJVRL010000077">
    <property type="protein sequence ID" value="CAG8957237.1"/>
    <property type="molecule type" value="Genomic_DNA"/>
</dbReference>
<protein>
    <submittedName>
        <fullName evidence="2">Uncharacterized protein</fullName>
    </submittedName>
</protein>
<evidence type="ECO:0000313" key="3">
    <source>
        <dbReference type="Proteomes" id="UP000696280"/>
    </source>
</evidence>
<dbReference type="Proteomes" id="UP000696280">
    <property type="component" value="Unassembled WGS sequence"/>
</dbReference>
<name>A0A9N9L581_9HELO</name>
<feature type="compositionally biased region" description="Basic and acidic residues" evidence="1">
    <location>
        <begin position="40"/>
        <end position="50"/>
    </location>
</feature>
<keyword evidence="3" id="KW-1185">Reference proteome</keyword>
<comment type="caution">
    <text evidence="2">The sequence shown here is derived from an EMBL/GenBank/DDBJ whole genome shotgun (WGS) entry which is preliminary data.</text>
</comment>
<accession>A0A9N9L581</accession>
<feature type="region of interest" description="Disordered" evidence="1">
    <location>
        <begin position="1"/>
        <end position="50"/>
    </location>
</feature>
<dbReference type="AlphaFoldDB" id="A0A9N9L581"/>
<organism evidence="2 3">
    <name type="scientific">Hymenoscyphus fraxineus</name>
    <dbReference type="NCBI Taxonomy" id="746836"/>
    <lineage>
        <taxon>Eukaryota</taxon>
        <taxon>Fungi</taxon>
        <taxon>Dikarya</taxon>
        <taxon>Ascomycota</taxon>
        <taxon>Pezizomycotina</taxon>
        <taxon>Leotiomycetes</taxon>
        <taxon>Helotiales</taxon>
        <taxon>Helotiaceae</taxon>
        <taxon>Hymenoscyphus</taxon>
    </lineage>
</organism>
<reference evidence="2" key="1">
    <citation type="submission" date="2021-07" db="EMBL/GenBank/DDBJ databases">
        <authorList>
            <person name="Durling M."/>
        </authorList>
    </citation>
    <scope>NUCLEOTIDE SEQUENCE</scope>
</reference>
<evidence type="ECO:0000313" key="2">
    <source>
        <dbReference type="EMBL" id="CAG8957237.1"/>
    </source>
</evidence>
<evidence type="ECO:0000256" key="1">
    <source>
        <dbReference type="SAM" id="MobiDB-lite"/>
    </source>
</evidence>
<sequence>MNRCRSGLQVATARGNEREHNQNKASYRIEPTGGRRRRRGLDPGDEPRDAPVCEPFCRARMAASAASAARTATWFAVDGGVGVLTLSSAVPRTGAQGTGTTGFALVLSYLTDSNCWVSSSIASRSARLRKAVVGQSVDPALPLKLPTGLIRHQGRGRTTCTSQILPLPAKSSLRSEKRPTGLSGLTTEQQNRTYGYRVSDHTIPYIPYISYIPYRTVSYRIVSVYSVLLLNE</sequence>